<evidence type="ECO:0000313" key="3">
    <source>
        <dbReference type="Proteomes" id="UP000264719"/>
    </source>
</evidence>
<dbReference type="PANTHER" id="PTHR43968">
    <property type="match status" value="1"/>
</dbReference>
<dbReference type="SUPFAM" id="SSF47616">
    <property type="entry name" value="GST C-terminal domain-like"/>
    <property type="match status" value="1"/>
</dbReference>
<organism evidence="2 3">
    <name type="scientific">Roseovarius nubinhibens</name>
    <dbReference type="NCBI Taxonomy" id="314263"/>
    <lineage>
        <taxon>Bacteria</taxon>
        <taxon>Pseudomonadati</taxon>
        <taxon>Pseudomonadota</taxon>
        <taxon>Alphaproteobacteria</taxon>
        <taxon>Rhodobacterales</taxon>
        <taxon>Roseobacteraceae</taxon>
        <taxon>Roseovarius</taxon>
    </lineage>
</organism>
<dbReference type="InterPro" id="IPR036282">
    <property type="entry name" value="Glutathione-S-Trfase_C_sf"/>
</dbReference>
<dbReference type="GO" id="GO:0016740">
    <property type="term" value="F:transferase activity"/>
    <property type="evidence" value="ECO:0007669"/>
    <property type="project" value="UniProtKB-KW"/>
</dbReference>
<feature type="domain" description="GST N-terminal" evidence="1">
    <location>
        <begin position="5"/>
        <end position="84"/>
    </location>
</feature>
<evidence type="ECO:0000259" key="1">
    <source>
        <dbReference type="PROSITE" id="PS50404"/>
    </source>
</evidence>
<dbReference type="Gene3D" id="3.40.30.10">
    <property type="entry name" value="Glutaredoxin"/>
    <property type="match status" value="1"/>
</dbReference>
<dbReference type="SUPFAM" id="SSF52833">
    <property type="entry name" value="Thioredoxin-like"/>
    <property type="match status" value="1"/>
</dbReference>
<dbReference type="PROSITE" id="PS50404">
    <property type="entry name" value="GST_NTER"/>
    <property type="match status" value="1"/>
</dbReference>
<dbReference type="GO" id="GO:0005737">
    <property type="term" value="C:cytoplasm"/>
    <property type="evidence" value="ECO:0007669"/>
    <property type="project" value="TreeGrafter"/>
</dbReference>
<dbReference type="InterPro" id="IPR050983">
    <property type="entry name" value="GST_Omega/HSP26"/>
</dbReference>
<dbReference type="EMBL" id="DMVW01000045">
    <property type="protein sequence ID" value="HAR51112.1"/>
    <property type="molecule type" value="Genomic_DNA"/>
</dbReference>
<dbReference type="AlphaFoldDB" id="A0A348W9A0"/>
<dbReference type="Proteomes" id="UP000264719">
    <property type="component" value="Unassembled WGS sequence"/>
</dbReference>
<dbReference type="PANTHER" id="PTHR43968:SF6">
    <property type="entry name" value="GLUTATHIONE S-TRANSFERASE OMEGA"/>
    <property type="match status" value="1"/>
</dbReference>
<protein>
    <submittedName>
        <fullName evidence="2">Glutathione S-transferase</fullName>
    </submittedName>
</protein>
<keyword evidence="2" id="KW-0808">Transferase</keyword>
<dbReference type="Pfam" id="PF13417">
    <property type="entry name" value="GST_N_3"/>
    <property type="match status" value="1"/>
</dbReference>
<dbReference type="InterPro" id="IPR004045">
    <property type="entry name" value="Glutathione_S-Trfase_N"/>
</dbReference>
<proteinExistence type="predicted"/>
<reference evidence="2 3" key="1">
    <citation type="journal article" date="2018" name="Nat. Biotechnol.">
        <title>A standardized bacterial taxonomy based on genome phylogeny substantially revises the tree of life.</title>
        <authorList>
            <person name="Parks D.H."/>
            <person name="Chuvochina M."/>
            <person name="Waite D.W."/>
            <person name="Rinke C."/>
            <person name="Skarshewski A."/>
            <person name="Chaumeil P.A."/>
            <person name="Hugenholtz P."/>
        </authorList>
    </citation>
    <scope>NUCLEOTIDE SEQUENCE [LARGE SCALE GENOMIC DNA]</scope>
    <source>
        <strain evidence="2">UBA9169</strain>
    </source>
</reference>
<dbReference type="RefSeq" id="WP_339854098.1">
    <property type="nucleotide sequence ID" value="NZ_CAXAXR010000007.1"/>
</dbReference>
<evidence type="ECO:0000313" key="2">
    <source>
        <dbReference type="EMBL" id="HAR51112.1"/>
    </source>
</evidence>
<dbReference type="CDD" id="cd03196">
    <property type="entry name" value="GST_C_5"/>
    <property type="match status" value="1"/>
</dbReference>
<comment type="caution">
    <text evidence="2">The sequence shown here is derived from an EMBL/GenBank/DDBJ whole genome shotgun (WGS) entry which is preliminary data.</text>
</comment>
<name>A0A348W9A0_9RHOB</name>
<dbReference type="InterPro" id="IPR036249">
    <property type="entry name" value="Thioredoxin-like_sf"/>
</dbReference>
<gene>
    <name evidence="2" type="ORF">DCS45_04425</name>
</gene>
<dbReference type="Gene3D" id="1.20.1050.10">
    <property type="match status" value="1"/>
</dbReference>
<accession>A0A348W9A0</accession>
<dbReference type="Pfam" id="PF13410">
    <property type="entry name" value="GST_C_2"/>
    <property type="match status" value="1"/>
</dbReference>
<sequence>MSPDRLPVLWSFRRCPYAMRARLAIAVSGVAVETRDILLRDKPAAFLAASPSATVPCLDLGPEGVIDESLDIMLWALRQSDPEHWLDIGAAGHDLIATCESDFKPALDRYKYETRFPDADPLAARDTAARFVLSLEDQLTGHGWLTGPAPSLADMAILPFLRQFAHVDPDWFAAQPWPEVSNWLTRFKTSDRFTSIMTRRPIWEG</sequence>